<sequence length="156" mass="18044">MKFAHLVEINDPLNPLIERLSRTQLWRGLVRRAETPTAFVPWLNTCRILEKSEHRISRELHYGDLVVRDTVTFIPQRQVIYNVPAQESIPASTLTMTIEEPEPEIFFVRFEYDDGASEAADNAEAFYNDFRKSAYTESDIDTIRTIRELAELGQLG</sequence>
<dbReference type="Proteomes" id="UP000887222">
    <property type="component" value="Unassembled WGS sequence"/>
</dbReference>
<dbReference type="Pfam" id="PF08982">
    <property type="entry name" value="AtaL"/>
    <property type="match status" value="1"/>
</dbReference>
<accession>A0ABQ4Q4G7</accession>
<evidence type="ECO:0008006" key="3">
    <source>
        <dbReference type="Google" id="ProtNLM"/>
    </source>
</evidence>
<protein>
    <recommendedName>
        <fullName evidence="3">DUF1857 family protein</fullName>
    </recommendedName>
</protein>
<dbReference type="Gene3D" id="3.30.530.20">
    <property type="match status" value="1"/>
</dbReference>
<organism evidence="1 2">
    <name type="scientific">Noviherbaspirillum aridicola</name>
    <dbReference type="NCBI Taxonomy" id="2849687"/>
    <lineage>
        <taxon>Bacteria</taxon>
        <taxon>Pseudomonadati</taxon>
        <taxon>Pseudomonadota</taxon>
        <taxon>Betaproteobacteria</taxon>
        <taxon>Burkholderiales</taxon>
        <taxon>Oxalobacteraceae</taxon>
        <taxon>Noviherbaspirillum</taxon>
    </lineage>
</organism>
<gene>
    <name evidence="1" type="ORF">NCCP691_17240</name>
</gene>
<name>A0ABQ4Q4G7_9BURK</name>
<proteinExistence type="predicted"/>
<evidence type="ECO:0000313" key="1">
    <source>
        <dbReference type="EMBL" id="GIZ51710.1"/>
    </source>
</evidence>
<dbReference type="SUPFAM" id="SSF55961">
    <property type="entry name" value="Bet v1-like"/>
    <property type="match status" value="1"/>
</dbReference>
<keyword evidence="2" id="KW-1185">Reference proteome</keyword>
<dbReference type="CDD" id="cd08863">
    <property type="entry name" value="SRPBCC_DUF1857"/>
    <property type="match status" value="1"/>
</dbReference>
<reference evidence="1 2" key="1">
    <citation type="journal article" date="2022" name="Int. J. Syst. Evol. Microbiol.">
        <title>Noviherbaspirillum aridicola sp. nov., isolated from an arid soil in Pakistan.</title>
        <authorList>
            <person name="Khan I.U."/>
            <person name="Saqib M."/>
            <person name="Amin A."/>
            <person name="Hussain F."/>
            <person name="Li L."/>
            <person name="Liu Y.H."/>
            <person name="Fang B.Z."/>
            <person name="Ahmed I."/>
            <person name="Li W.J."/>
        </authorList>
    </citation>
    <scope>NUCLEOTIDE SEQUENCE [LARGE SCALE GENOMIC DNA]</scope>
    <source>
        <strain evidence="1 2">NCCP-691</strain>
    </source>
</reference>
<comment type="caution">
    <text evidence="1">The sequence shown here is derived from an EMBL/GenBank/DDBJ whole genome shotgun (WGS) entry which is preliminary data.</text>
</comment>
<evidence type="ECO:0000313" key="2">
    <source>
        <dbReference type="Proteomes" id="UP000887222"/>
    </source>
</evidence>
<dbReference type="InterPro" id="IPR023393">
    <property type="entry name" value="START-like_dom_sf"/>
</dbReference>
<dbReference type="EMBL" id="BPMK01000007">
    <property type="protein sequence ID" value="GIZ51710.1"/>
    <property type="molecule type" value="Genomic_DNA"/>
</dbReference>
<dbReference type="InterPro" id="IPR015075">
    <property type="entry name" value="AtaL"/>
</dbReference>
<dbReference type="RefSeq" id="WP_220807882.1">
    <property type="nucleotide sequence ID" value="NZ_BPMK01000007.1"/>
</dbReference>